<proteinExistence type="predicted"/>
<evidence type="ECO:0000313" key="2">
    <source>
        <dbReference type="Proteomes" id="UP000784294"/>
    </source>
</evidence>
<name>A0A448WE52_9PLAT</name>
<keyword evidence="2" id="KW-1185">Reference proteome</keyword>
<dbReference type="Proteomes" id="UP000784294">
    <property type="component" value="Unassembled WGS sequence"/>
</dbReference>
<evidence type="ECO:0000313" key="1">
    <source>
        <dbReference type="EMBL" id="VEL09602.1"/>
    </source>
</evidence>
<organism evidence="1 2">
    <name type="scientific">Protopolystoma xenopodis</name>
    <dbReference type="NCBI Taxonomy" id="117903"/>
    <lineage>
        <taxon>Eukaryota</taxon>
        <taxon>Metazoa</taxon>
        <taxon>Spiralia</taxon>
        <taxon>Lophotrochozoa</taxon>
        <taxon>Platyhelminthes</taxon>
        <taxon>Monogenea</taxon>
        <taxon>Polyopisthocotylea</taxon>
        <taxon>Polystomatidea</taxon>
        <taxon>Polystomatidae</taxon>
        <taxon>Protopolystoma</taxon>
    </lineage>
</organism>
<sequence length="97" mass="11033">MMSACVDTCIRQMMDESSARIRRDRRTVRLGPIRTNLQPQLQGNPPTASGGTNLRIPFTRLFKCNERYSNMNLLEDSSKPSFSTDPIFVVLILHTFA</sequence>
<accession>A0A448WE52</accession>
<dbReference type="EMBL" id="CAAALY010006752">
    <property type="protein sequence ID" value="VEL09602.1"/>
    <property type="molecule type" value="Genomic_DNA"/>
</dbReference>
<protein>
    <submittedName>
        <fullName evidence="1">Uncharacterized protein</fullName>
    </submittedName>
</protein>
<gene>
    <name evidence="1" type="ORF">PXEA_LOCUS3042</name>
</gene>
<reference evidence="1" key="1">
    <citation type="submission" date="2018-11" db="EMBL/GenBank/DDBJ databases">
        <authorList>
            <consortium name="Pathogen Informatics"/>
        </authorList>
    </citation>
    <scope>NUCLEOTIDE SEQUENCE</scope>
</reference>
<dbReference type="AlphaFoldDB" id="A0A448WE52"/>
<comment type="caution">
    <text evidence="1">The sequence shown here is derived from an EMBL/GenBank/DDBJ whole genome shotgun (WGS) entry which is preliminary data.</text>
</comment>